<keyword evidence="5" id="KW-0479">Metal-binding</keyword>
<evidence type="ECO:0000256" key="2">
    <source>
        <dbReference type="ARBA" id="ARBA00022475"/>
    </source>
</evidence>
<feature type="transmembrane region" description="Helical" evidence="11">
    <location>
        <begin position="188"/>
        <end position="210"/>
    </location>
</feature>
<evidence type="ECO:0000256" key="10">
    <source>
        <dbReference type="ARBA" id="ARBA00023136"/>
    </source>
</evidence>
<protein>
    <submittedName>
        <fullName evidence="13">Peptidase M48</fullName>
    </submittedName>
</protein>
<keyword evidence="9" id="KW-0482">Metalloprotease</keyword>
<dbReference type="GO" id="GO:0006508">
    <property type="term" value="P:proteolysis"/>
    <property type="evidence" value="ECO:0007669"/>
    <property type="project" value="UniProtKB-KW"/>
</dbReference>
<dbReference type="PANTHER" id="PTHR43221">
    <property type="entry name" value="PROTEASE HTPX"/>
    <property type="match status" value="1"/>
</dbReference>
<dbReference type="EMBL" id="PCWS01000067">
    <property type="protein sequence ID" value="PIR08452.1"/>
    <property type="molecule type" value="Genomic_DNA"/>
</dbReference>
<evidence type="ECO:0000256" key="6">
    <source>
        <dbReference type="ARBA" id="ARBA00022801"/>
    </source>
</evidence>
<keyword evidence="3" id="KW-0645">Protease</keyword>
<dbReference type="PANTHER" id="PTHR43221:SF2">
    <property type="entry name" value="PROTEASE HTPX HOMOLOG"/>
    <property type="match status" value="1"/>
</dbReference>
<sequence length="534" mass="59662">MNPLQRASIFTLSVIFSFILFIIILVGLYSDTLSLGTSIVLTVVINFLLWAIGPTISDLIYRWIYKVHFFTKEEFTGQYPELAHFIGSVSQEYKFNYPKIGLINDRNPTAFTYGSTRNNARIVFTEGITHYLKPDEVKAVLAHEMGHIHHADFIVMSIAVTFVQILYELYVVLSKSKKGSKNSKKGGSLALIGLLSYVFYLISSYLLLYLSRVREYYADSFAAMVTKSPHSLTQALVKIAYGIVKAEDSQSSKRLLESTRSLGILDVKNAGFIGSMVYASTQPALIAEIMSFDKLSPWAWVLELSSTHPLTGKRIFALEEIAKGLNQPVLLDFDTAISRLNIDKSRLYQNFYLEVFIYFLPFLLPVPLFIIFGVGGAVLGFALGSLINVNYRMTEEESKPSKIIDEIRNPYASPMRGRPVVFDGKIVGRGVPGFVFSEDMMFQDSSGIIYLNYNSILGFLGNMFFAIGKVKQLLGQSAKADGWFFRGIAQSITLKKLHHAGGTITSHPKAWSIIINILLSLLGLFLISARVGRV</sequence>
<feature type="transmembrane region" description="Helical" evidence="11">
    <location>
        <begin position="153"/>
        <end position="173"/>
    </location>
</feature>
<proteinExistence type="predicted"/>
<keyword evidence="8 11" id="KW-1133">Transmembrane helix</keyword>
<feature type="transmembrane region" description="Helical" evidence="11">
    <location>
        <begin position="35"/>
        <end position="56"/>
    </location>
</feature>
<evidence type="ECO:0000256" key="11">
    <source>
        <dbReference type="SAM" id="Phobius"/>
    </source>
</evidence>
<reference evidence="13 14" key="1">
    <citation type="submission" date="2017-09" db="EMBL/GenBank/DDBJ databases">
        <title>Depth-based differentiation of microbial function through sediment-hosted aquifers and enrichment of novel symbionts in the deep terrestrial subsurface.</title>
        <authorList>
            <person name="Probst A.J."/>
            <person name="Ladd B."/>
            <person name="Jarett J.K."/>
            <person name="Geller-Mcgrath D.E."/>
            <person name="Sieber C.M."/>
            <person name="Emerson J.B."/>
            <person name="Anantharaman K."/>
            <person name="Thomas B.C."/>
            <person name="Malmstrom R."/>
            <person name="Stieglmeier M."/>
            <person name="Klingl A."/>
            <person name="Woyke T."/>
            <person name="Ryan C.M."/>
            <person name="Banfield J.F."/>
        </authorList>
    </citation>
    <scope>NUCLEOTIDE SEQUENCE [LARGE SCALE GENOMIC DNA]</scope>
    <source>
        <strain evidence="13">CG11_big_fil_rev_8_21_14_0_20_37_11</strain>
    </source>
</reference>
<dbReference type="InterPro" id="IPR050083">
    <property type="entry name" value="HtpX_protease"/>
</dbReference>
<evidence type="ECO:0000256" key="4">
    <source>
        <dbReference type="ARBA" id="ARBA00022692"/>
    </source>
</evidence>
<comment type="cofactor">
    <cofactor evidence="1">
        <name>Zn(2+)</name>
        <dbReference type="ChEBI" id="CHEBI:29105"/>
    </cofactor>
</comment>
<evidence type="ECO:0000256" key="9">
    <source>
        <dbReference type="ARBA" id="ARBA00023049"/>
    </source>
</evidence>
<dbReference type="Gene3D" id="3.30.2010.10">
    <property type="entry name" value="Metalloproteases ('zincins'), catalytic domain"/>
    <property type="match status" value="1"/>
</dbReference>
<dbReference type="GO" id="GO:0004222">
    <property type="term" value="F:metalloendopeptidase activity"/>
    <property type="evidence" value="ECO:0007669"/>
    <property type="project" value="InterPro"/>
</dbReference>
<feature type="transmembrane region" description="Helical" evidence="11">
    <location>
        <begin position="448"/>
        <end position="467"/>
    </location>
</feature>
<evidence type="ECO:0000256" key="7">
    <source>
        <dbReference type="ARBA" id="ARBA00022833"/>
    </source>
</evidence>
<organism evidence="13 14">
    <name type="scientific">Candidatus Gottesmanbacteria bacterium CG11_big_fil_rev_8_21_14_0_20_37_11</name>
    <dbReference type="NCBI Taxonomy" id="1974575"/>
    <lineage>
        <taxon>Bacteria</taxon>
        <taxon>Candidatus Gottesmaniibacteriota</taxon>
    </lineage>
</organism>
<evidence type="ECO:0000313" key="13">
    <source>
        <dbReference type="EMBL" id="PIR08452.1"/>
    </source>
</evidence>
<keyword evidence="6" id="KW-0378">Hydrolase</keyword>
<keyword evidence="10 11" id="KW-0472">Membrane</keyword>
<dbReference type="Proteomes" id="UP000230707">
    <property type="component" value="Unassembled WGS sequence"/>
</dbReference>
<name>A0A2H0NHR7_9BACT</name>
<evidence type="ECO:0000256" key="8">
    <source>
        <dbReference type="ARBA" id="ARBA00022989"/>
    </source>
</evidence>
<feature type="domain" description="Peptidase M48" evidence="12">
    <location>
        <begin position="84"/>
        <end position="321"/>
    </location>
</feature>
<gene>
    <name evidence="13" type="ORF">COV53_02925</name>
</gene>
<comment type="caution">
    <text evidence="13">The sequence shown here is derived from an EMBL/GenBank/DDBJ whole genome shotgun (WGS) entry which is preliminary data.</text>
</comment>
<feature type="transmembrane region" description="Helical" evidence="11">
    <location>
        <begin position="7"/>
        <end position="29"/>
    </location>
</feature>
<feature type="transmembrane region" description="Helical" evidence="11">
    <location>
        <begin position="510"/>
        <end position="529"/>
    </location>
</feature>
<feature type="transmembrane region" description="Helical" evidence="11">
    <location>
        <begin position="347"/>
        <end position="364"/>
    </location>
</feature>
<keyword evidence="2" id="KW-1003">Cell membrane</keyword>
<evidence type="ECO:0000256" key="1">
    <source>
        <dbReference type="ARBA" id="ARBA00001947"/>
    </source>
</evidence>
<evidence type="ECO:0000256" key="5">
    <source>
        <dbReference type="ARBA" id="ARBA00022723"/>
    </source>
</evidence>
<accession>A0A2H0NHR7</accession>
<feature type="transmembrane region" description="Helical" evidence="11">
    <location>
        <begin position="370"/>
        <end position="391"/>
    </location>
</feature>
<dbReference type="AlphaFoldDB" id="A0A2H0NHR7"/>
<keyword evidence="7" id="KW-0862">Zinc</keyword>
<dbReference type="GO" id="GO:0046872">
    <property type="term" value="F:metal ion binding"/>
    <property type="evidence" value="ECO:0007669"/>
    <property type="project" value="UniProtKB-KW"/>
</dbReference>
<evidence type="ECO:0000259" key="12">
    <source>
        <dbReference type="Pfam" id="PF01435"/>
    </source>
</evidence>
<dbReference type="Pfam" id="PF01435">
    <property type="entry name" value="Peptidase_M48"/>
    <property type="match status" value="1"/>
</dbReference>
<evidence type="ECO:0000256" key="3">
    <source>
        <dbReference type="ARBA" id="ARBA00022670"/>
    </source>
</evidence>
<keyword evidence="4 11" id="KW-0812">Transmembrane</keyword>
<evidence type="ECO:0000313" key="14">
    <source>
        <dbReference type="Proteomes" id="UP000230707"/>
    </source>
</evidence>
<dbReference type="InterPro" id="IPR001915">
    <property type="entry name" value="Peptidase_M48"/>
</dbReference>